<name>A0A6L8WB85_9PROT</name>
<evidence type="ECO:0000313" key="2">
    <source>
        <dbReference type="EMBL" id="MZR32315.1"/>
    </source>
</evidence>
<dbReference type="PROSITE" id="PS51186">
    <property type="entry name" value="GNAT"/>
    <property type="match status" value="1"/>
</dbReference>
<feature type="domain" description="N-acetyltransferase" evidence="1">
    <location>
        <begin position="7"/>
        <end position="140"/>
    </location>
</feature>
<dbReference type="InterPro" id="IPR016181">
    <property type="entry name" value="Acyl_CoA_acyltransferase"/>
</dbReference>
<dbReference type="Proteomes" id="UP000476030">
    <property type="component" value="Unassembled WGS sequence"/>
</dbReference>
<evidence type="ECO:0000313" key="3">
    <source>
        <dbReference type="Proteomes" id="UP000476030"/>
    </source>
</evidence>
<gene>
    <name evidence="2" type="ORF">GQE98_16875</name>
</gene>
<dbReference type="InterPro" id="IPR041496">
    <property type="entry name" value="YitH/HolE_GNAT"/>
</dbReference>
<dbReference type="GO" id="GO:0016747">
    <property type="term" value="F:acyltransferase activity, transferring groups other than amino-acyl groups"/>
    <property type="evidence" value="ECO:0007669"/>
    <property type="project" value="InterPro"/>
</dbReference>
<sequence length="278" mass="29697">MTDVETLTFDTLTSDDIEAVLALSEEAGWTQVADDWALMMTRGYCIGFRDPSGMPIASGVALPMDESIGWVSMVLVTKAWQRKGLATKIVEKCCGWLESKGITPLLDATPDGRAVYSQMGFFDQLGITRWRRTEGSINTNASAQPARADDLTWIAKYDAAVFGAHRPAILGSLMARGPAFVAENQAGTLLGREGRGVTQIGPVSAENVGVALDLLDAGLATLSGTVTIDAYDAQEEFAREISVRGFEAQRGFTRMIRGPARVIGDTSRAFAAAGPELG</sequence>
<dbReference type="Gene3D" id="3.40.630.90">
    <property type="match status" value="1"/>
</dbReference>
<proteinExistence type="predicted"/>
<dbReference type="AlphaFoldDB" id="A0A6L8WB85"/>
<comment type="caution">
    <text evidence="2">The sequence shown here is derived from an EMBL/GenBank/DDBJ whole genome shotgun (WGS) entry which is preliminary data.</text>
</comment>
<keyword evidence="3" id="KW-1185">Reference proteome</keyword>
<dbReference type="Gene3D" id="3.40.630.30">
    <property type="match status" value="1"/>
</dbReference>
<dbReference type="InterPro" id="IPR000182">
    <property type="entry name" value="GNAT_dom"/>
</dbReference>
<dbReference type="Pfam" id="PF00583">
    <property type="entry name" value="Acetyltransf_1"/>
    <property type="match status" value="1"/>
</dbReference>
<accession>A0A6L8WB85</accession>
<organism evidence="2 3">
    <name type="scientific">Sneathiella litorea</name>
    <dbReference type="NCBI Taxonomy" id="2606216"/>
    <lineage>
        <taxon>Bacteria</taxon>
        <taxon>Pseudomonadati</taxon>
        <taxon>Pseudomonadota</taxon>
        <taxon>Alphaproteobacteria</taxon>
        <taxon>Sneathiellales</taxon>
        <taxon>Sneathiellaceae</taxon>
        <taxon>Sneathiella</taxon>
    </lineage>
</organism>
<dbReference type="PANTHER" id="PTHR47237:SF2">
    <property type="entry name" value="BLL4206 PROTEIN"/>
    <property type="match status" value="1"/>
</dbReference>
<dbReference type="Pfam" id="PF18014">
    <property type="entry name" value="Acetyltransf_18"/>
    <property type="match status" value="1"/>
</dbReference>
<evidence type="ECO:0000259" key="1">
    <source>
        <dbReference type="PROSITE" id="PS51186"/>
    </source>
</evidence>
<dbReference type="EMBL" id="WTUW01000009">
    <property type="protein sequence ID" value="MZR32315.1"/>
    <property type="molecule type" value="Genomic_DNA"/>
</dbReference>
<dbReference type="InterPro" id="IPR052729">
    <property type="entry name" value="Acyl/Acetyltrans_Enzymes"/>
</dbReference>
<protein>
    <submittedName>
        <fullName evidence="2">GNAT family N-acetyltransferase</fullName>
    </submittedName>
</protein>
<dbReference type="RefSeq" id="WP_161316942.1">
    <property type="nucleotide sequence ID" value="NZ_WTUW01000009.1"/>
</dbReference>
<dbReference type="SUPFAM" id="SSF55729">
    <property type="entry name" value="Acyl-CoA N-acyltransferases (Nat)"/>
    <property type="match status" value="1"/>
</dbReference>
<dbReference type="PANTHER" id="PTHR47237">
    <property type="entry name" value="SLL0310 PROTEIN"/>
    <property type="match status" value="1"/>
</dbReference>
<reference evidence="2 3" key="1">
    <citation type="submission" date="2019-12" db="EMBL/GenBank/DDBJ databases">
        <title>Snethiella sp. nov. sp. isolated from sea sand.</title>
        <authorList>
            <person name="Kim J."/>
            <person name="Jeong S.E."/>
            <person name="Jung H.S."/>
            <person name="Jeon C.O."/>
        </authorList>
    </citation>
    <scope>NUCLEOTIDE SEQUENCE [LARGE SCALE GENOMIC DNA]</scope>
    <source>
        <strain evidence="2 3">DP05</strain>
    </source>
</reference>
<dbReference type="CDD" id="cd04301">
    <property type="entry name" value="NAT_SF"/>
    <property type="match status" value="1"/>
</dbReference>
<keyword evidence="2" id="KW-0808">Transferase</keyword>